<dbReference type="InterPro" id="IPR001789">
    <property type="entry name" value="Sig_transdc_resp-reg_receiver"/>
</dbReference>
<dbReference type="GO" id="GO:0000160">
    <property type="term" value="P:phosphorelay signal transduction system"/>
    <property type="evidence" value="ECO:0007669"/>
    <property type="project" value="InterPro"/>
</dbReference>
<dbReference type="AlphaFoldDB" id="A0A8T1DYT8"/>
<keyword evidence="2" id="KW-0802">TPR repeat</keyword>
<evidence type="ECO:0000259" key="4">
    <source>
        <dbReference type="PROSITE" id="PS50042"/>
    </source>
</evidence>
<evidence type="ECO:0000256" key="2">
    <source>
        <dbReference type="PROSITE-ProRule" id="PRU00339"/>
    </source>
</evidence>
<reference evidence="7" key="1">
    <citation type="submission" date="2018-10" db="EMBL/GenBank/DDBJ databases">
        <title>Effector identification in a new, highly contiguous assembly of the strawberry crown rot pathogen Phytophthora cactorum.</title>
        <authorList>
            <person name="Armitage A.D."/>
            <person name="Nellist C.F."/>
            <person name="Bates H."/>
            <person name="Vickerstaff R.J."/>
            <person name="Harrison R.J."/>
        </authorList>
    </citation>
    <scope>NUCLEOTIDE SEQUENCE</scope>
    <source>
        <strain evidence="6">15-7</strain>
        <strain evidence="7">4032</strain>
        <strain evidence="8">P415</strain>
    </source>
</reference>
<dbReference type="PANTHER" id="PTHR23011">
    <property type="entry name" value="CYCLIC NUCLEOTIDE-BINDING DOMAIN CONTAINING PROTEIN"/>
    <property type="match status" value="1"/>
</dbReference>
<dbReference type="VEuPathDB" id="FungiDB:PC110_g953"/>
<dbReference type="PANTHER" id="PTHR23011:SF28">
    <property type="entry name" value="CYCLIC NUCLEOTIDE-BINDING DOMAIN CONTAINING PROTEIN"/>
    <property type="match status" value="1"/>
</dbReference>
<feature type="compositionally biased region" description="Basic and acidic residues" evidence="3">
    <location>
        <begin position="866"/>
        <end position="877"/>
    </location>
</feature>
<evidence type="ECO:0000259" key="5">
    <source>
        <dbReference type="PROSITE" id="PS50110"/>
    </source>
</evidence>
<dbReference type="Pfam" id="PF13181">
    <property type="entry name" value="TPR_8"/>
    <property type="match status" value="1"/>
</dbReference>
<name>A0A8T1DYT8_9STRA</name>
<dbReference type="SMART" id="SM00028">
    <property type="entry name" value="TPR"/>
    <property type="match status" value="2"/>
</dbReference>
<dbReference type="InterPro" id="IPR011990">
    <property type="entry name" value="TPR-like_helical_dom_sf"/>
</dbReference>
<comment type="caution">
    <text evidence="1">Lacks conserved residue(s) required for the propagation of feature annotation.</text>
</comment>
<dbReference type="Gene3D" id="3.40.50.2300">
    <property type="match status" value="1"/>
</dbReference>
<gene>
    <name evidence="6" type="ORF">PC113_g793</name>
    <name evidence="7" type="ORF">PC115_g486</name>
    <name evidence="8" type="ORF">PC118_g484</name>
</gene>
<dbReference type="InterPro" id="IPR014710">
    <property type="entry name" value="RmlC-like_jellyroll"/>
</dbReference>
<sequence length="1081" mass="120153">MMVGALVAKLGAGVNASKAPREAGSVSTTGVQVQQKPRPNEAIFNTQFTTAGKRFLTKVKKNRAMQVDRRTRGFQHGLDQRTVVIDPFTRGHYRIMLVDPDMLRRENLADELEQRFEIFVAPSNERAFALLGLFQVNFILLRLDIGNDQTAATSPALAFLREMKRSCFRTPVAALVDSSFNTDYEAQKLLARALQQGGICGYFEQGLAPDIMTERIAKLLRSLTVAQNELTRCRGTATKSTQNDKSPSRASPPKQKPHNDNQVANKARMTPPSSATASKRLPPTEVPNTRPSSVKFDRPAMLLELSLNQRKQCFRQRETLQATLTSAPHSVLGVDIDANPASPGKPATPLTTCTSPQFFDSAGRQTQVKKKIPPLPSPKQVSQLIYTRPQELQTRIDRHLYERVHIAGPPGPVPQDPLLNHCVVLDPCAQGRDLVVGKAYMLYCEQRLDESLLHCDRALRTPNSTLEKLARLLRGALYDARGEHTRAETEFLACLKLDPSMHEAHFNLSVTRLKLGKDTLALEALTLALTLDPQNDKYLQNRGLMYRRMGYFVQAQDEYCKREATAGAATASRSAHTTSTGGKFSPSAPRSVQPARGLSKCDLEDGLFAHLFGKPTPDKLALACPSTERSAEMLSAIVARLQTLLFFQDFSREMLTQVAQALDYDVVACGKSFVLGETHSQNFYVLLGGRLSIRRRVGSTDFGSTVTTHHLGTGSVFGCAGFTISAQASLIADECAEIGILWPDDYAATIRAVTSQTNHDIFAFLQQLRGFRLLTTSELGHFVGISERKRFRKGDVLLEQNEQPRHLIVLWKGSCSVFQDFDNAPLSRRNVRRSANFDGWNEDDDDEDSDSDDSSDSEGPGGRKAYQRDQNEGDDKGPPPFHRLIAKPDWPLGFQARTRARKYRRGRRDGLMLSQTPPVVRTLSTAPPLTMSLPMRRLKDKLSSNDKNALVQKCVAPSVFGESRFLNPTHSPSKCSVVAESLVEVLLFDHMRLQEMDLQPEVISELFDAAPKYRSEKEVAQKQADVATWDEYRNLRLLELSKNRWPDAKKHLRALSNGCSIMLADNSAAAAALESSKMYPC</sequence>
<dbReference type="EMBL" id="RCMI01000005">
    <property type="protein sequence ID" value="KAG2944102.1"/>
    <property type="molecule type" value="Genomic_DNA"/>
</dbReference>
<dbReference type="Proteomes" id="UP000735874">
    <property type="component" value="Unassembled WGS sequence"/>
</dbReference>
<dbReference type="InterPro" id="IPR019734">
    <property type="entry name" value="TPR_rpt"/>
</dbReference>
<dbReference type="SUPFAM" id="SSF51206">
    <property type="entry name" value="cAMP-binding domain-like"/>
    <property type="match status" value="2"/>
</dbReference>
<evidence type="ECO:0008006" key="10">
    <source>
        <dbReference type="Google" id="ProtNLM"/>
    </source>
</evidence>
<evidence type="ECO:0000313" key="6">
    <source>
        <dbReference type="EMBL" id="KAG2868721.1"/>
    </source>
</evidence>
<dbReference type="PROSITE" id="PS50110">
    <property type="entry name" value="RESPONSE_REGULATORY"/>
    <property type="match status" value="1"/>
</dbReference>
<feature type="repeat" description="TPR" evidence="2">
    <location>
        <begin position="502"/>
        <end position="535"/>
    </location>
</feature>
<comment type="caution">
    <text evidence="7">The sequence shown here is derived from an EMBL/GenBank/DDBJ whole genome shotgun (WGS) entry which is preliminary data.</text>
</comment>
<dbReference type="EMBL" id="RCMG01000008">
    <property type="protein sequence ID" value="KAG2868721.1"/>
    <property type="molecule type" value="Genomic_DNA"/>
</dbReference>
<feature type="domain" description="Response regulatory" evidence="5">
    <location>
        <begin position="94"/>
        <end position="220"/>
    </location>
</feature>
<evidence type="ECO:0000313" key="7">
    <source>
        <dbReference type="EMBL" id="KAG2944102.1"/>
    </source>
</evidence>
<dbReference type="InterPro" id="IPR011006">
    <property type="entry name" value="CheY-like_superfamily"/>
</dbReference>
<organism evidence="7 9">
    <name type="scientific">Phytophthora cactorum</name>
    <dbReference type="NCBI Taxonomy" id="29920"/>
    <lineage>
        <taxon>Eukaryota</taxon>
        <taxon>Sar</taxon>
        <taxon>Stramenopiles</taxon>
        <taxon>Oomycota</taxon>
        <taxon>Peronosporomycetes</taxon>
        <taxon>Peronosporales</taxon>
        <taxon>Peronosporaceae</taxon>
        <taxon>Phytophthora</taxon>
    </lineage>
</organism>
<dbReference type="EMBL" id="RCML01000005">
    <property type="protein sequence ID" value="KAG3000038.1"/>
    <property type="molecule type" value="Genomic_DNA"/>
</dbReference>
<dbReference type="SUPFAM" id="SSF52172">
    <property type="entry name" value="CheY-like"/>
    <property type="match status" value="1"/>
</dbReference>
<evidence type="ECO:0000313" key="8">
    <source>
        <dbReference type="EMBL" id="KAG3000038.1"/>
    </source>
</evidence>
<evidence type="ECO:0000313" key="9">
    <source>
        <dbReference type="Proteomes" id="UP000774804"/>
    </source>
</evidence>
<dbReference type="InterPro" id="IPR000595">
    <property type="entry name" value="cNMP-bd_dom"/>
</dbReference>
<feature type="compositionally biased region" description="Low complexity" evidence="3">
    <location>
        <begin position="570"/>
        <end position="582"/>
    </location>
</feature>
<feature type="region of interest" description="Disordered" evidence="3">
    <location>
        <begin position="231"/>
        <end position="297"/>
    </location>
</feature>
<dbReference type="PROSITE" id="PS50042">
    <property type="entry name" value="CNMP_BINDING_3"/>
    <property type="match status" value="2"/>
</dbReference>
<evidence type="ECO:0000256" key="1">
    <source>
        <dbReference type="PROSITE-ProRule" id="PRU00169"/>
    </source>
</evidence>
<dbReference type="Proteomes" id="UP000774804">
    <property type="component" value="Unassembled WGS sequence"/>
</dbReference>
<dbReference type="PROSITE" id="PS50005">
    <property type="entry name" value="TPR"/>
    <property type="match status" value="1"/>
</dbReference>
<feature type="compositionally biased region" description="Acidic residues" evidence="3">
    <location>
        <begin position="840"/>
        <end position="856"/>
    </location>
</feature>
<protein>
    <recommendedName>
        <fullName evidence="10">Tetratricopeptide repeat</fullName>
    </recommendedName>
</protein>
<dbReference type="Gene3D" id="2.60.120.10">
    <property type="entry name" value="Jelly Rolls"/>
    <property type="match status" value="2"/>
</dbReference>
<dbReference type="Proteomes" id="UP000697107">
    <property type="component" value="Unassembled WGS sequence"/>
</dbReference>
<feature type="compositionally biased region" description="Polar residues" evidence="3">
    <location>
        <begin position="237"/>
        <end position="249"/>
    </location>
</feature>
<accession>A0A8T1DYT8</accession>
<proteinExistence type="predicted"/>
<dbReference type="SUPFAM" id="SSF48452">
    <property type="entry name" value="TPR-like"/>
    <property type="match status" value="1"/>
</dbReference>
<feature type="domain" description="Cyclic nucleotide-binding" evidence="4">
    <location>
        <begin position="646"/>
        <end position="718"/>
    </location>
</feature>
<feature type="region of interest" description="Disordered" evidence="3">
    <location>
        <begin position="570"/>
        <end position="595"/>
    </location>
</feature>
<dbReference type="Gene3D" id="1.25.40.10">
    <property type="entry name" value="Tetratricopeptide repeat domain"/>
    <property type="match status" value="1"/>
</dbReference>
<dbReference type="InterPro" id="IPR018490">
    <property type="entry name" value="cNMP-bd_dom_sf"/>
</dbReference>
<evidence type="ECO:0000256" key="3">
    <source>
        <dbReference type="SAM" id="MobiDB-lite"/>
    </source>
</evidence>
<feature type="region of interest" description="Disordered" evidence="3">
    <location>
        <begin position="836"/>
        <end position="888"/>
    </location>
</feature>
<feature type="domain" description="Cyclic nucleotide-binding" evidence="4">
    <location>
        <begin position="770"/>
        <end position="820"/>
    </location>
</feature>